<dbReference type="Gene3D" id="1.10.287.130">
    <property type="match status" value="1"/>
</dbReference>
<dbReference type="GO" id="GO:0005524">
    <property type="term" value="F:ATP binding"/>
    <property type="evidence" value="ECO:0007669"/>
    <property type="project" value="UniProtKB-KW"/>
</dbReference>
<evidence type="ECO:0000256" key="3">
    <source>
        <dbReference type="ARBA" id="ARBA00012438"/>
    </source>
</evidence>
<evidence type="ECO:0000256" key="9">
    <source>
        <dbReference type="ARBA" id="ARBA00022777"/>
    </source>
</evidence>
<keyword evidence="8" id="KW-0547">Nucleotide-binding</keyword>
<dbReference type="FunFam" id="1.10.287.130:FF:000004">
    <property type="entry name" value="Ethylene receptor 1"/>
    <property type="match status" value="1"/>
</dbReference>
<dbReference type="Proteomes" id="UP001152872">
    <property type="component" value="Unassembled WGS sequence"/>
</dbReference>
<dbReference type="GO" id="GO:0005886">
    <property type="term" value="C:plasma membrane"/>
    <property type="evidence" value="ECO:0007669"/>
    <property type="project" value="UniProtKB-SubCell"/>
</dbReference>
<keyword evidence="13 15" id="KW-0472">Membrane</keyword>
<keyword evidence="10" id="KW-0067">ATP-binding</keyword>
<keyword evidence="9" id="KW-0418">Kinase</keyword>
<evidence type="ECO:0000256" key="13">
    <source>
        <dbReference type="ARBA" id="ARBA00023136"/>
    </source>
</evidence>
<dbReference type="PROSITE" id="PS50109">
    <property type="entry name" value="HIS_KIN"/>
    <property type="match status" value="1"/>
</dbReference>
<feature type="transmembrane region" description="Helical" evidence="15">
    <location>
        <begin position="21"/>
        <end position="39"/>
    </location>
</feature>
<keyword evidence="19" id="KW-1185">Reference proteome</keyword>
<dbReference type="EMBL" id="VBTY01000081">
    <property type="protein sequence ID" value="MDG3495102.1"/>
    <property type="molecule type" value="Genomic_DNA"/>
</dbReference>
<dbReference type="Pfam" id="PF02518">
    <property type="entry name" value="HATPase_c"/>
    <property type="match status" value="1"/>
</dbReference>
<sequence length="793" mass="88634">MTDNLLRVPLQLFQPKSIRKNFINCIGIAIVALGYYGLAEVCRHVVSTPQSVTPVWFPDGFASAAILLFGDRLLLGVLLGSFLANIWAFIKTDSFFHILQSVSQVAMIAIGTTTGIGLGSYLLRRAIGRESPLRNFRNVALFFWLAGLVGAMLNATTGVTALCLGGNVAWTNYFGVWLTWWISNVTGIFVLTPTLLSWSEIARSKFLSYLRKKRDRLVKPQHLIEALMIVATILTISEIAFNGIYPIEYLILPCLVWATFRFGHFAATNLIFLVSVIAIIGTLRGTGSFARESIYESLLLLQSFIVATVSFTLILAGTIDEHRRSSNHLKKSQIELIQKSQLLIESNRKLRQAKQIAEEANQSKSKFLTNMSHELRTPLNAIIGISQLLQDEVEISPQHKADLQIIYNSGYHLLALIEDILDISKIEAGKMEIQPMNYKLLELIQEVSESFQFSANNKNIELICDFAPDLPQIVHTDIKRLKQILFNLLGNAVKFTDKGKVTFRVSRIRDRELTINTLADSHFMAPIMAPTNANKLACSANSMSNDMSKAMEIAYLLFEVLDTGLGMDAEKLDKIFLPFEQLGENKLKSQGTGLGLAISQKIARMLGGEITVKSQIGLGSCFNLHLSIEVVEPITYEEINAQFLTQESPIVKVNSDRDLNSFYKSFSKIYPLKILIAEDNLVNQMVAVRLFERLGYTVDIANNGLEVIAMMRSQTYNVVFMDIQMPEMDGLETTAKILEDWNLNSRPRIIAMTANAMSGDREECLAAGMDDYLSKPIQIEQLLAALKRSYAQI</sequence>
<evidence type="ECO:0000259" key="16">
    <source>
        <dbReference type="PROSITE" id="PS50109"/>
    </source>
</evidence>
<dbReference type="SUPFAM" id="SSF52172">
    <property type="entry name" value="CheY-like"/>
    <property type="match status" value="1"/>
</dbReference>
<keyword evidence="4" id="KW-1003">Cell membrane</keyword>
<dbReference type="CDD" id="cd17546">
    <property type="entry name" value="REC_hyHK_CKI1_RcsC-like"/>
    <property type="match status" value="1"/>
</dbReference>
<dbReference type="InterPro" id="IPR003594">
    <property type="entry name" value="HATPase_dom"/>
</dbReference>
<feature type="domain" description="Histidine kinase" evidence="16">
    <location>
        <begin position="370"/>
        <end position="630"/>
    </location>
</feature>
<dbReference type="CDD" id="cd16922">
    <property type="entry name" value="HATPase_EvgS-ArcB-TorS-like"/>
    <property type="match status" value="1"/>
</dbReference>
<dbReference type="SMART" id="SM00388">
    <property type="entry name" value="HisKA"/>
    <property type="match status" value="1"/>
</dbReference>
<keyword evidence="7 15" id="KW-0812">Transmembrane</keyword>
<evidence type="ECO:0000256" key="14">
    <source>
        <dbReference type="PROSITE-ProRule" id="PRU00169"/>
    </source>
</evidence>
<dbReference type="CDD" id="cd00082">
    <property type="entry name" value="HisKA"/>
    <property type="match status" value="1"/>
</dbReference>
<feature type="transmembrane region" description="Helical" evidence="15">
    <location>
        <begin position="102"/>
        <end position="123"/>
    </location>
</feature>
<dbReference type="Pfam" id="PF00072">
    <property type="entry name" value="Response_reg"/>
    <property type="match status" value="1"/>
</dbReference>
<dbReference type="Pfam" id="PF05231">
    <property type="entry name" value="MASE1"/>
    <property type="match status" value="1"/>
</dbReference>
<dbReference type="AlphaFoldDB" id="A0A9X4RIF3"/>
<feature type="transmembrane region" description="Helical" evidence="15">
    <location>
        <begin position="265"/>
        <end position="286"/>
    </location>
</feature>
<evidence type="ECO:0000256" key="6">
    <source>
        <dbReference type="ARBA" id="ARBA00022679"/>
    </source>
</evidence>
<keyword evidence="6" id="KW-0808">Transferase</keyword>
<feature type="transmembrane region" description="Helical" evidence="15">
    <location>
        <begin position="298"/>
        <end position="319"/>
    </location>
</feature>
<keyword evidence="5 14" id="KW-0597">Phosphoprotein</keyword>
<feature type="transmembrane region" description="Helical" evidence="15">
    <location>
        <begin position="180"/>
        <end position="202"/>
    </location>
</feature>
<dbReference type="InterPro" id="IPR036097">
    <property type="entry name" value="HisK_dim/P_sf"/>
</dbReference>
<keyword evidence="12" id="KW-0902">Two-component regulatory system</keyword>
<evidence type="ECO:0000256" key="1">
    <source>
        <dbReference type="ARBA" id="ARBA00000085"/>
    </source>
</evidence>
<comment type="catalytic activity">
    <reaction evidence="1">
        <text>ATP + protein L-histidine = ADP + protein N-phospho-L-histidine.</text>
        <dbReference type="EC" id="2.7.13.3"/>
    </reaction>
</comment>
<dbReference type="Pfam" id="PF00512">
    <property type="entry name" value="HisKA"/>
    <property type="match status" value="1"/>
</dbReference>
<dbReference type="InterPro" id="IPR007895">
    <property type="entry name" value="MASE1"/>
</dbReference>
<evidence type="ECO:0000259" key="17">
    <source>
        <dbReference type="PROSITE" id="PS50110"/>
    </source>
</evidence>
<dbReference type="Gene3D" id="3.30.565.10">
    <property type="entry name" value="Histidine kinase-like ATPase, C-terminal domain"/>
    <property type="match status" value="1"/>
</dbReference>
<evidence type="ECO:0000256" key="7">
    <source>
        <dbReference type="ARBA" id="ARBA00022692"/>
    </source>
</evidence>
<gene>
    <name evidence="18" type="ORF">FEV09_11085</name>
</gene>
<feature type="domain" description="Response regulatory" evidence="17">
    <location>
        <begin position="673"/>
        <end position="790"/>
    </location>
</feature>
<feature type="transmembrane region" description="Helical" evidence="15">
    <location>
        <begin position="223"/>
        <end position="245"/>
    </location>
</feature>
<dbReference type="PROSITE" id="PS50110">
    <property type="entry name" value="RESPONSE_REGULATORY"/>
    <property type="match status" value="1"/>
</dbReference>
<dbReference type="SUPFAM" id="SSF47384">
    <property type="entry name" value="Homodimeric domain of signal transducing histidine kinase"/>
    <property type="match status" value="1"/>
</dbReference>
<reference evidence="18" key="1">
    <citation type="submission" date="2019-05" db="EMBL/GenBank/DDBJ databases">
        <title>Whole genome sequencing of Pseudanabaena catenata USMAC16.</title>
        <authorList>
            <person name="Khan Z."/>
            <person name="Omar W.M."/>
            <person name="Convey P."/>
            <person name="Merican F."/>
            <person name="Najimudin N."/>
        </authorList>
    </citation>
    <scope>NUCLEOTIDE SEQUENCE</scope>
    <source>
        <strain evidence="18">USMAC16</strain>
    </source>
</reference>
<evidence type="ECO:0000256" key="8">
    <source>
        <dbReference type="ARBA" id="ARBA00022741"/>
    </source>
</evidence>
<feature type="transmembrane region" description="Helical" evidence="15">
    <location>
        <begin position="143"/>
        <end position="168"/>
    </location>
</feature>
<dbReference type="PANTHER" id="PTHR45339">
    <property type="entry name" value="HYBRID SIGNAL TRANSDUCTION HISTIDINE KINASE J"/>
    <property type="match status" value="1"/>
</dbReference>
<dbReference type="InterPro" id="IPR001789">
    <property type="entry name" value="Sig_transdc_resp-reg_receiver"/>
</dbReference>
<dbReference type="SUPFAM" id="SSF55874">
    <property type="entry name" value="ATPase domain of HSP90 chaperone/DNA topoisomerase II/histidine kinase"/>
    <property type="match status" value="1"/>
</dbReference>
<evidence type="ECO:0000256" key="12">
    <source>
        <dbReference type="ARBA" id="ARBA00023012"/>
    </source>
</evidence>
<dbReference type="PRINTS" id="PR00344">
    <property type="entry name" value="BCTRLSENSOR"/>
</dbReference>
<evidence type="ECO:0000256" key="4">
    <source>
        <dbReference type="ARBA" id="ARBA00022475"/>
    </source>
</evidence>
<dbReference type="InterPro" id="IPR003661">
    <property type="entry name" value="HisK_dim/P_dom"/>
</dbReference>
<name>A0A9X4RIF3_9CYAN</name>
<feature type="modified residue" description="4-aspartylphosphate" evidence="14">
    <location>
        <position position="722"/>
    </location>
</feature>
<evidence type="ECO:0000256" key="11">
    <source>
        <dbReference type="ARBA" id="ARBA00022989"/>
    </source>
</evidence>
<protein>
    <recommendedName>
        <fullName evidence="3">histidine kinase</fullName>
        <ecNumber evidence="3">2.7.13.3</ecNumber>
    </recommendedName>
</protein>
<evidence type="ECO:0000256" key="10">
    <source>
        <dbReference type="ARBA" id="ARBA00022840"/>
    </source>
</evidence>
<comment type="subcellular location">
    <subcellularLocation>
        <location evidence="2">Cell membrane</location>
        <topology evidence="2">Multi-pass membrane protein</topology>
    </subcellularLocation>
</comment>
<proteinExistence type="predicted"/>
<dbReference type="GO" id="GO:0000155">
    <property type="term" value="F:phosphorelay sensor kinase activity"/>
    <property type="evidence" value="ECO:0007669"/>
    <property type="project" value="InterPro"/>
</dbReference>
<evidence type="ECO:0000256" key="5">
    <source>
        <dbReference type="ARBA" id="ARBA00022553"/>
    </source>
</evidence>
<dbReference type="EC" id="2.7.13.3" evidence="3"/>
<feature type="transmembrane region" description="Helical" evidence="15">
    <location>
        <begin position="73"/>
        <end position="90"/>
    </location>
</feature>
<evidence type="ECO:0000313" key="18">
    <source>
        <dbReference type="EMBL" id="MDG3495102.1"/>
    </source>
</evidence>
<dbReference type="InterPro" id="IPR011006">
    <property type="entry name" value="CheY-like_superfamily"/>
</dbReference>
<dbReference type="InterPro" id="IPR005467">
    <property type="entry name" value="His_kinase_dom"/>
</dbReference>
<accession>A0A9X4RIF3</accession>
<evidence type="ECO:0000256" key="15">
    <source>
        <dbReference type="SAM" id="Phobius"/>
    </source>
</evidence>
<organism evidence="18 19">
    <name type="scientific">Pseudanabaena catenata USMAC16</name>
    <dbReference type="NCBI Taxonomy" id="1855837"/>
    <lineage>
        <taxon>Bacteria</taxon>
        <taxon>Bacillati</taxon>
        <taxon>Cyanobacteriota</taxon>
        <taxon>Cyanophyceae</taxon>
        <taxon>Pseudanabaenales</taxon>
        <taxon>Pseudanabaenaceae</taxon>
        <taxon>Pseudanabaena</taxon>
    </lineage>
</organism>
<dbReference type="SMART" id="SM00387">
    <property type="entry name" value="HATPase_c"/>
    <property type="match status" value="1"/>
</dbReference>
<dbReference type="InterPro" id="IPR004358">
    <property type="entry name" value="Sig_transdc_His_kin-like_C"/>
</dbReference>
<comment type="caution">
    <text evidence="18">The sequence shown here is derived from an EMBL/GenBank/DDBJ whole genome shotgun (WGS) entry which is preliminary data.</text>
</comment>
<feature type="transmembrane region" description="Helical" evidence="15">
    <location>
        <begin position="51"/>
        <end position="68"/>
    </location>
</feature>
<dbReference type="InterPro" id="IPR036890">
    <property type="entry name" value="HATPase_C_sf"/>
</dbReference>
<evidence type="ECO:0000256" key="2">
    <source>
        <dbReference type="ARBA" id="ARBA00004651"/>
    </source>
</evidence>
<dbReference type="PANTHER" id="PTHR45339:SF1">
    <property type="entry name" value="HYBRID SIGNAL TRANSDUCTION HISTIDINE KINASE J"/>
    <property type="match status" value="1"/>
</dbReference>
<evidence type="ECO:0000313" key="19">
    <source>
        <dbReference type="Proteomes" id="UP001152872"/>
    </source>
</evidence>
<dbReference type="Gene3D" id="3.40.50.2300">
    <property type="match status" value="1"/>
</dbReference>
<dbReference type="RefSeq" id="WP_009627213.1">
    <property type="nucleotide sequence ID" value="NZ_VBTY01000081.1"/>
</dbReference>
<dbReference type="SMART" id="SM00448">
    <property type="entry name" value="REC"/>
    <property type="match status" value="1"/>
</dbReference>
<keyword evidence="11 15" id="KW-1133">Transmembrane helix</keyword>